<feature type="region of interest" description="Disordered" evidence="1">
    <location>
        <begin position="59"/>
        <end position="130"/>
    </location>
</feature>
<accession>A0AAP0WYM2</accession>
<dbReference type="Proteomes" id="UP001415857">
    <property type="component" value="Unassembled WGS sequence"/>
</dbReference>
<name>A0AAP0WYM2_LIQFO</name>
<reference evidence="2 3" key="1">
    <citation type="journal article" date="2024" name="Plant J.">
        <title>Genome sequences and population genomics reveal climatic adaptation and genomic divergence between two closely related sweetgum species.</title>
        <authorList>
            <person name="Xu W.Q."/>
            <person name="Ren C.Q."/>
            <person name="Zhang X.Y."/>
            <person name="Comes H.P."/>
            <person name="Liu X.H."/>
            <person name="Li Y.G."/>
            <person name="Kettle C.J."/>
            <person name="Jalonen R."/>
            <person name="Gaisberger H."/>
            <person name="Ma Y.Z."/>
            <person name="Qiu Y.X."/>
        </authorList>
    </citation>
    <scope>NUCLEOTIDE SEQUENCE [LARGE SCALE GENOMIC DNA]</scope>
    <source>
        <strain evidence="2">Hangzhou</strain>
    </source>
</reference>
<feature type="compositionally biased region" description="Basic and acidic residues" evidence="1">
    <location>
        <begin position="228"/>
        <end position="237"/>
    </location>
</feature>
<protein>
    <submittedName>
        <fullName evidence="2">Uncharacterized protein</fullName>
    </submittedName>
</protein>
<evidence type="ECO:0000313" key="3">
    <source>
        <dbReference type="Proteomes" id="UP001415857"/>
    </source>
</evidence>
<evidence type="ECO:0000313" key="2">
    <source>
        <dbReference type="EMBL" id="KAK9279910.1"/>
    </source>
</evidence>
<keyword evidence="3" id="KW-1185">Reference proteome</keyword>
<dbReference type="EMBL" id="JBBPBK010000008">
    <property type="protein sequence ID" value="KAK9279910.1"/>
    <property type="molecule type" value="Genomic_DNA"/>
</dbReference>
<feature type="region of interest" description="Disordered" evidence="1">
    <location>
        <begin position="183"/>
        <end position="264"/>
    </location>
</feature>
<evidence type="ECO:0000256" key="1">
    <source>
        <dbReference type="SAM" id="MobiDB-lite"/>
    </source>
</evidence>
<feature type="compositionally biased region" description="Polar residues" evidence="1">
    <location>
        <begin position="194"/>
        <end position="203"/>
    </location>
</feature>
<dbReference type="PANTHER" id="PTHR35099:SF2">
    <property type="entry name" value="OS02G0182700 PROTEIN"/>
    <property type="match status" value="1"/>
</dbReference>
<comment type="caution">
    <text evidence="2">The sequence shown here is derived from an EMBL/GenBank/DDBJ whole genome shotgun (WGS) entry which is preliminary data.</text>
</comment>
<gene>
    <name evidence="2" type="ORF">L1049_013594</name>
</gene>
<dbReference type="PANTHER" id="PTHR35099">
    <property type="entry name" value="OS02G0182700 PROTEIN"/>
    <property type="match status" value="1"/>
</dbReference>
<dbReference type="AlphaFoldDB" id="A0AAP0WYM2"/>
<feature type="compositionally biased region" description="Polar residues" evidence="1">
    <location>
        <begin position="71"/>
        <end position="87"/>
    </location>
</feature>
<organism evidence="2 3">
    <name type="scientific">Liquidambar formosana</name>
    <name type="common">Formosan gum</name>
    <dbReference type="NCBI Taxonomy" id="63359"/>
    <lineage>
        <taxon>Eukaryota</taxon>
        <taxon>Viridiplantae</taxon>
        <taxon>Streptophyta</taxon>
        <taxon>Embryophyta</taxon>
        <taxon>Tracheophyta</taxon>
        <taxon>Spermatophyta</taxon>
        <taxon>Magnoliopsida</taxon>
        <taxon>eudicotyledons</taxon>
        <taxon>Gunneridae</taxon>
        <taxon>Pentapetalae</taxon>
        <taxon>Saxifragales</taxon>
        <taxon>Altingiaceae</taxon>
        <taxon>Liquidambar</taxon>
    </lineage>
</organism>
<proteinExistence type="predicted"/>
<sequence length="264" mass="29356">MAKDEWIRAAMTDDSVVVELLLRLKQSYAAPPSKDTAVLPPLRWGLRQPRSRPALRCDAVSFRKEGEPTRVSPTTPLSWSGGASPSAATADGFEASSRPTSRSPVGRSKGAATNDTAAAISRRSRRKKTFAELKDEESSLLKERIHLKRVLATLRTTFKEQRARNESLKRMKLDFDSQFAKKTSTTSDELEDAYSNQPRQVEPSTRDYAPSMLPTHATCDEVPQSDSCKVRNEEATQERNVTLPDLNMMPSEDDSGFETLYGTS</sequence>